<evidence type="ECO:0000313" key="2">
    <source>
        <dbReference type="Proteomes" id="UP000595140"/>
    </source>
</evidence>
<dbReference type="Proteomes" id="UP000595140">
    <property type="component" value="Unassembled WGS sequence"/>
</dbReference>
<keyword evidence="2" id="KW-1185">Reference proteome</keyword>
<gene>
    <name evidence="1" type="ORF">CCAM_LOCUS8305</name>
</gene>
<dbReference type="EMBL" id="OOIL02000559">
    <property type="protein sequence ID" value="VFQ66529.1"/>
    <property type="molecule type" value="Genomic_DNA"/>
</dbReference>
<dbReference type="OrthoDB" id="10261904at2759"/>
<reference evidence="1 2" key="1">
    <citation type="submission" date="2018-04" db="EMBL/GenBank/DDBJ databases">
        <authorList>
            <person name="Vogel A."/>
        </authorList>
    </citation>
    <scope>NUCLEOTIDE SEQUENCE [LARGE SCALE GENOMIC DNA]</scope>
</reference>
<organism evidence="1 2">
    <name type="scientific">Cuscuta campestris</name>
    <dbReference type="NCBI Taxonomy" id="132261"/>
    <lineage>
        <taxon>Eukaryota</taxon>
        <taxon>Viridiplantae</taxon>
        <taxon>Streptophyta</taxon>
        <taxon>Embryophyta</taxon>
        <taxon>Tracheophyta</taxon>
        <taxon>Spermatophyta</taxon>
        <taxon>Magnoliopsida</taxon>
        <taxon>eudicotyledons</taxon>
        <taxon>Gunneridae</taxon>
        <taxon>Pentapetalae</taxon>
        <taxon>asterids</taxon>
        <taxon>lamiids</taxon>
        <taxon>Solanales</taxon>
        <taxon>Convolvulaceae</taxon>
        <taxon>Cuscuteae</taxon>
        <taxon>Cuscuta</taxon>
        <taxon>Cuscuta subgen. Grammica</taxon>
        <taxon>Cuscuta sect. Cleistogrammica</taxon>
    </lineage>
</organism>
<evidence type="ECO:0000313" key="1">
    <source>
        <dbReference type="EMBL" id="VFQ66529.1"/>
    </source>
</evidence>
<proteinExistence type="predicted"/>
<dbReference type="AlphaFoldDB" id="A0A484KTL1"/>
<accession>A0A484KTL1</accession>
<protein>
    <submittedName>
        <fullName evidence="1">Uncharacterized protein</fullName>
    </submittedName>
</protein>
<name>A0A484KTL1_9ASTE</name>
<sequence length="207" mass="22889">MLLDQIAVAQVKYGVIRSCAVIILFRRITDFPFHSFLSSDKPDRKPTLFDSSVVIISGHRRHLKSPSSSFFRSRSSCSNAGGICSAGSLTLISIPSIIKECAINLWRLATIWAGKPLLRFKLRERYNWGCTDGPRKDWRFCNSHNASTPTRKASPADPPNSYAFFACVLSLTRELAVQICQQFNALGAGIGAKCVTVSSRLNQMISS</sequence>